<sequence length="389" mass="43644">MLAFLLLFGLSYAFAASCSDLKLETRAVEVRAGSKATFAFYLHNNSNERFYIDRAYAFDFSDGISTQALRWDKVALAGNEAAIVVSIEAFEDAEQKDRNAFLQVRGHFLSGKECHYYELKSDFPVEVISEKINVEELEKKPEYCELFEIVMPNTIRIYNSGTLDFIVKNYSNQEAKIYVDAENASVYTYFYLVPARTIANKTLRIESDASEATIEFTIDLGACGITKQYLYVINEAMQMPSEIQQANEQDVEMSYVLMKDVNGYIISVTLRNLSENVIQGELFVTVPANWQAEGANVVLNPYEEQIIDLHIIPAEESGVFNFDVVFNYDSVSKSKEVTIELAKEKVPAVGFATFAAAGILAGIIVVVIILIIGTAGEKRIREPWQEVAK</sequence>
<dbReference type="AlphaFoldDB" id="A0A497JGT3"/>
<dbReference type="EMBL" id="QMWO01000017">
    <property type="protein sequence ID" value="RLG70171.1"/>
    <property type="molecule type" value="Genomic_DNA"/>
</dbReference>
<proteinExistence type="predicted"/>
<name>A0A497JGT3_9ARCH</name>
<gene>
    <name evidence="2" type="ORF">DRO07_00820</name>
</gene>
<evidence type="ECO:0008006" key="4">
    <source>
        <dbReference type="Google" id="ProtNLM"/>
    </source>
</evidence>
<evidence type="ECO:0000256" key="1">
    <source>
        <dbReference type="SAM" id="Phobius"/>
    </source>
</evidence>
<feature type="transmembrane region" description="Helical" evidence="1">
    <location>
        <begin position="348"/>
        <end position="372"/>
    </location>
</feature>
<comment type="caution">
    <text evidence="2">The sequence shown here is derived from an EMBL/GenBank/DDBJ whole genome shotgun (WGS) entry which is preliminary data.</text>
</comment>
<keyword evidence="1" id="KW-0472">Membrane</keyword>
<reference evidence="2 3" key="1">
    <citation type="submission" date="2018-06" db="EMBL/GenBank/DDBJ databases">
        <title>Extensive metabolic versatility and redundancy in microbially diverse, dynamic hydrothermal sediments.</title>
        <authorList>
            <person name="Dombrowski N."/>
            <person name="Teske A."/>
            <person name="Baker B.J."/>
        </authorList>
    </citation>
    <scope>NUCLEOTIDE SEQUENCE [LARGE SCALE GENOMIC DNA]</scope>
    <source>
        <strain evidence="2">B9_G13</strain>
    </source>
</reference>
<evidence type="ECO:0000313" key="3">
    <source>
        <dbReference type="Proteomes" id="UP000277633"/>
    </source>
</evidence>
<keyword evidence="1" id="KW-1133">Transmembrane helix</keyword>
<evidence type="ECO:0000313" key="2">
    <source>
        <dbReference type="EMBL" id="RLG70171.1"/>
    </source>
</evidence>
<organism evidence="2 3">
    <name type="scientific">Candidatus Iainarchaeum sp</name>
    <dbReference type="NCBI Taxonomy" id="3101447"/>
    <lineage>
        <taxon>Archaea</taxon>
        <taxon>Candidatus Iainarchaeota</taxon>
        <taxon>Candidatus Iainarchaeia</taxon>
        <taxon>Candidatus Iainarchaeales</taxon>
        <taxon>Candidatus Iainarchaeaceae</taxon>
        <taxon>Candidatus Iainarchaeum</taxon>
    </lineage>
</organism>
<keyword evidence="1" id="KW-0812">Transmembrane</keyword>
<dbReference type="Proteomes" id="UP000277633">
    <property type="component" value="Unassembled WGS sequence"/>
</dbReference>
<accession>A0A497JGT3</accession>
<protein>
    <recommendedName>
        <fullName evidence="4">Alpha-galactosidase NEW3 domain-containing protein</fullName>
    </recommendedName>
</protein>